<dbReference type="PROSITE" id="PS00028">
    <property type="entry name" value="ZINC_FINGER_C2H2_1"/>
    <property type="match status" value="4"/>
</dbReference>
<keyword evidence="8" id="KW-0539">Nucleus</keyword>
<dbReference type="FunFam" id="3.30.160.60:FF:000211">
    <property type="entry name" value="PR domain zinc finger protein 1"/>
    <property type="match status" value="1"/>
</dbReference>
<keyword evidence="13" id="KW-1185">Reference proteome</keyword>
<dbReference type="InterPro" id="IPR036236">
    <property type="entry name" value="Znf_C2H2_sf"/>
</dbReference>
<evidence type="ECO:0000256" key="1">
    <source>
        <dbReference type="ARBA" id="ARBA00004123"/>
    </source>
</evidence>
<feature type="non-terminal residue" evidence="12">
    <location>
        <position position="668"/>
    </location>
</feature>
<organism evidence="12 13">
    <name type="scientific">Candidula unifasciata</name>
    <dbReference type="NCBI Taxonomy" id="100452"/>
    <lineage>
        <taxon>Eukaryota</taxon>
        <taxon>Metazoa</taxon>
        <taxon>Spiralia</taxon>
        <taxon>Lophotrochozoa</taxon>
        <taxon>Mollusca</taxon>
        <taxon>Gastropoda</taxon>
        <taxon>Heterobranchia</taxon>
        <taxon>Euthyneura</taxon>
        <taxon>Panpulmonata</taxon>
        <taxon>Eupulmonata</taxon>
        <taxon>Stylommatophora</taxon>
        <taxon>Helicina</taxon>
        <taxon>Helicoidea</taxon>
        <taxon>Geomitridae</taxon>
        <taxon>Candidula</taxon>
    </lineage>
</organism>
<feature type="domain" description="C2H2-type" evidence="11">
    <location>
        <begin position="377"/>
        <end position="404"/>
    </location>
</feature>
<keyword evidence="4 9" id="KW-0863">Zinc-finger</keyword>
<dbReference type="PROSITE" id="PS50157">
    <property type="entry name" value="ZINC_FINGER_C2H2_2"/>
    <property type="match status" value="5"/>
</dbReference>
<accession>A0A8S3YYB3</accession>
<feature type="domain" description="C2H2-type" evidence="11">
    <location>
        <begin position="489"/>
        <end position="518"/>
    </location>
</feature>
<feature type="compositionally biased region" description="Low complexity" evidence="10">
    <location>
        <begin position="639"/>
        <end position="656"/>
    </location>
</feature>
<evidence type="ECO:0000256" key="10">
    <source>
        <dbReference type="SAM" id="MobiDB-lite"/>
    </source>
</evidence>
<dbReference type="FunFam" id="3.30.160.60:FF:000744">
    <property type="entry name" value="zinc finger E-box-binding homeobox 1"/>
    <property type="match status" value="1"/>
</dbReference>
<dbReference type="EMBL" id="CAJHNH020000878">
    <property type="protein sequence ID" value="CAG5120321.1"/>
    <property type="molecule type" value="Genomic_DNA"/>
</dbReference>
<keyword evidence="2" id="KW-0479">Metal-binding</keyword>
<dbReference type="SMART" id="SM00355">
    <property type="entry name" value="ZnF_C2H2"/>
    <property type="match status" value="5"/>
</dbReference>
<comment type="subcellular location">
    <subcellularLocation>
        <location evidence="1">Nucleus</location>
    </subcellularLocation>
</comment>
<evidence type="ECO:0000256" key="6">
    <source>
        <dbReference type="ARBA" id="ARBA00023015"/>
    </source>
</evidence>
<comment type="caution">
    <text evidence="12">The sequence shown here is derived from an EMBL/GenBank/DDBJ whole genome shotgun (WGS) entry which is preliminary data.</text>
</comment>
<feature type="region of interest" description="Disordered" evidence="10">
    <location>
        <begin position="348"/>
        <end position="367"/>
    </location>
</feature>
<keyword evidence="3" id="KW-0677">Repeat</keyword>
<feature type="domain" description="C2H2-type" evidence="11">
    <location>
        <begin position="461"/>
        <end position="488"/>
    </location>
</feature>
<evidence type="ECO:0000313" key="13">
    <source>
        <dbReference type="Proteomes" id="UP000678393"/>
    </source>
</evidence>
<reference evidence="12" key="1">
    <citation type="submission" date="2021-04" db="EMBL/GenBank/DDBJ databases">
        <authorList>
            <consortium name="Molecular Ecology Group"/>
        </authorList>
    </citation>
    <scope>NUCLEOTIDE SEQUENCE</scope>
</reference>
<keyword evidence="7" id="KW-0804">Transcription</keyword>
<dbReference type="Gene3D" id="2.170.270.10">
    <property type="entry name" value="SET domain"/>
    <property type="match status" value="1"/>
</dbReference>
<dbReference type="GO" id="GO:0005737">
    <property type="term" value="C:cytoplasm"/>
    <property type="evidence" value="ECO:0007669"/>
    <property type="project" value="TreeGrafter"/>
</dbReference>
<dbReference type="GO" id="GO:0008270">
    <property type="term" value="F:zinc ion binding"/>
    <property type="evidence" value="ECO:0007669"/>
    <property type="project" value="UniProtKB-KW"/>
</dbReference>
<evidence type="ECO:0000256" key="4">
    <source>
        <dbReference type="ARBA" id="ARBA00022771"/>
    </source>
</evidence>
<feature type="compositionally biased region" description="Polar residues" evidence="10">
    <location>
        <begin position="162"/>
        <end position="175"/>
    </location>
</feature>
<feature type="domain" description="C2H2-type" evidence="11">
    <location>
        <begin position="433"/>
        <end position="460"/>
    </location>
</feature>
<dbReference type="GO" id="GO:0045165">
    <property type="term" value="P:cell fate commitment"/>
    <property type="evidence" value="ECO:0007669"/>
    <property type="project" value="TreeGrafter"/>
</dbReference>
<evidence type="ECO:0000313" key="12">
    <source>
        <dbReference type="EMBL" id="CAG5120321.1"/>
    </source>
</evidence>
<dbReference type="Proteomes" id="UP000678393">
    <property type="component" value="Unassembled WGS sequence"/>
</dbReference>
<feature type="region of interest" description="Disordered" evidence="10">
    <location>
        <begin position="158"/>
        <end position="191"/>
    </location>
</feature>
<evidence type="ECO:0000256" key="7">
    <source>
        <dbReference type="ARBA" id="ARBA00023163"/>
    </source>
</evidence>
<dbReference type="InterPro" id="IPR050331">
    <property type="entry name" value="Zinc_finger"/>
</dbReference>
<dbReference type="Gene3D" id="3.30.160.60">
    <property type="entry name" value="Classic Zinc Finger"/>
    <property type="match status" value="5"/>
</dbReference>
<dbReference type="PIRSF" id="PIRSF013212">
    <property type="entry name" value="PRDM1"/>
    <property type="match status" value="1"/>
</dbReference>
<feature type="region of interest" description="Disordered" evidence="10">
    <location>
        <begin position="602"/>
        <end position="668"/>
    </location>
</feature>
<dbReference type="InterPro" id="IPR016608">
    <property type="entry name" value="PRDM1"/>
</dbReference>
<dbReference type="FunFam" id="3.30.160.60:FF:000262">
    <property type="entry name" value="PR domain zinc finger protein 1"/>
    <property type="match status" value="1"/>
</dbReference>
<dbReference type="SUPFAM" id="SSF57667">
    <property type="entry name" value="beta-beta-alpha zinc fingers"/>
    <property type="match status" value="3"/>
</dbReference>
<feature type="compositionally biased region" description="Basic and acidic residues" evidence="10">
    <location>
        <begin position="124"/>
        <end position="138"/>
    </location>
</feature>
<dbReference type="GO" id="GO:0001227">
    <property type="term" value="F:DNA-binding transcription repressor activity, RNA polymerase II-specific"/>
    <property type="evidence" value="ECO:0007669"/>
    <property type="project" value="InterPro"/>
</dbReference>
<dbReference type="PANTHER" id="PTHR16515:SF59">
    <property type="entry name" value="PR DOMAIN ZINC FINGER PROTEIN 1"/>
    <property type="match status" value="1"/>
</dbReference>
<protein>
    <recommendedName>
        <fullName evidence="11">C2H2-type domain-containing protein</fullName>
    </recommendedName>
</protein>
<feature type="domain" description="C2H2-type" evidence="11">
    <location>
        <begin position="405"/>
        <end position="432"/>
    </location>
</feature>
<gene>
    <name evidence="12" type="ORF">CUNI_LOCUS5879</name>
</gene>
<proteinExistence type="predicted"/>
<feature type="compositionally biased region" description="Basic and acidic residues" evidence="10">
    <location>
        <begin position="616"/>
        <end position="629"/>
    </location>
</feature>
<sequence>LTDVEFEESAVYIVQDRPCEAFCTNRAQASLPRNLTLRPSLIYKDVNPERSSWQHFMNKAPSEDLQNLVACQLDHDIYFYTVRPIEANSELLFGFSEEYSQHWIHYTEVYMSVFLLCRSVLGNTRDRSRSPVPRREPPAAHAGDTFFSHHPAVKRISKSHETSSPGAINNHTYESNPVYLAPSENPQISSTPANIKTEFSSTPKLPQSPDIAHQKDSPCEIFHFPPRPLFQYMNIYPQSIMSERPYSQMPDSRISDSIFSRFPPTVNYSAYSPPTASMSSPSALQSFQSLSGQFPVSPFFREMMSQFSSIPLWPMLPFPFQSLDHASPIMTPLPQPDNSEGTVLNLTMPKSSSSQGAPRGHRNLPYPLKKKDGKMLYECNVCLKTFGQLSNLKVHIRTHTGERPFVCQTCGKGFTQLAHLQKHNLVHTGEKPHKCEVCDKRFSSTSNLKTHMRLHSGEKPFHCRSCSAKFTQFVHLKLHRRLHTNDRPFECPQCNRKYVSRSGLKTHWKTGSCVPMNPAADFHTLTNMSFDDNDEDRRFDSESITEYREQITKDKTGGKDDVFNIFYHQIGQRSAFERWNRAYPHFNGYAAEISADTSNNSTFYGSPTFPEPVVADDSRRSPDTPREISESYMNKIKASTPSVPGSRSPRTSTPSGIETPVSPDRSQD</sequence>
<dbReference type="Pfam" id="PF00096">
    <property type="entry name" value="zf-C2H2"/>
    <property type="match status" value="4"/>
</dbReference>
<dbReference type="FunFam" id="3.30.160.60:FF:000100">
    <property type="entry name" value="Zinc finger 45-like"/>
    <property type="match status" value="1"/>
</dbReference>
<dbReference type="InterPro" id="IPR013087">
    <property type="entry name" value="Znf_C2H2_type"/>
</dbReference>
<keyword evidence="5" id="KW-0862">Zinc</keyword>
<evidence type="ECO:0000256" key="8">
    <source>
        <dbReference type="ARBA" id="ARBA00023242"/>
    </source>
</evidence>
<dbReference type="GO" id="GO:0005634">
    <property type="term" value="C:nucleus"/>
    <property type="evidence" value="ECO:0007669"/>
    <property type="project" value="UniProtKB-SubCell"/>
</dbReference>
<dbReference type="PANTHER" id="PTHR16515">
    <property type="entry name" value="PR DOMAIN ZINC FINGER PROTEIN"/>
    <property type="match status" value="1"/>
</dbReference>
<dbReference type="Pfam" id="PF21549">
    <property type="entry name" value="PRDM2_PR"/>
    <property type="match status" value="1"/>
</dbReference>
<name>A0A8S3YYB3_9EUPU</name>
<dbReference type="InterPro" id="IPR001214">
    <property type="entry name" value="SET_dom"/>
</dbReference>
<evidence type="ECO:0000256" key="3">
    <source>
        <dbReference type="ARBA" id="ARBA00022737"/>
    </source>
</evidence>
<evidence type="ECO:0000256" key="5">
    <source>
        <dbReference type="ARBA" id="ARBA00022833"/>
    </source>
</evidence>
<dbReference type="InterPro" id="IPR046341">
    <property type="entry name" value="SET_dom_sf"/>
</dbReference>
<feature type="region of interest" description="Disordered" evidence="10">
    <location>
        <begin position="124"/>
        <end position="145"/>
    </location>
</feature>
<dbReference type="GO" id="GO:0000978">
    <property type="term" value="F:RNA polymerase II cis-regulatory region sequence-specific DNA binding"/>
    <property type="evidence" value="ECO:0007669"/>
    <property type="project" value="TreeGrafter"/>
</dbReference>
<dbReference type="AlphaFoldDB" id="A0A8S3YYB3"/>
<dbReference type="OrthoDB" id="7327383at2759"/>
<evidence type="ECO:0000256" key="9">
    <source>
        <dbReference type="PROSITE-ProRule" id="PRU00042"/>
    </source>
</evidence>
<keyword evidence="6" id="KW-0805">Transcription regulation</keyword>
<evidence type="ECO:0000256" key="2">
    <source>
        <dbReference type="ARBA" id="ARBA00022723"/>
    </source>
</evidence>
<evidence type="ECO:0000259" key="11">
    <source>
        <dbReference type="PROSITE" id="PS50157"/>
    </source>
</evidence>